<dbReference type="InterPro" id="IPR008207">
    <property type="entry name" value="Sig_transdc_His_kin_Hpt_dom"/>
</dbReference>
<dbReference type="InterPro" id="IPR037522">
    <property type="entry name" value="HD_GYP_dom"/>
</dbReference>
<keyword evidence="2" id="KW-0597">Phosphoprotein</keyword>
<dbReference type="CDD" id="cd00088">
    <property type="entry name" value="HPT"/>
    <property type="match status" value="1"/>
</dbReference>
<proteinExistence type="predicted"/>
<dbReference type="SMART" id="SM00073">
    <property type="entry name" value="HPT"/>
    <property type="match status" value="1"/>
</dbReference>
<dbReference type="SUPFAM" id="SSF47226">
    <property type="entry name" value="Histidine-containing phosphotransfer domain, HPT domain"/>
    <property type="match status" value="1"/>
</dbReference>
<dbReference type="EMBL" id="FPKR01000004">
    <property type="protein sequence ID" value="SFZ74525.1"/>
    <property type="molecule type" value="Genomic_DNA"/>
</dbReference>
<dbReference type="PANTHER" id="PTHR43395:SF1">
    <property type="entry name" value="CHEMOTAXIS PROTEIN CHEA"/>
    <property type="match status" value="1"/>
</dbReference>
<evidence type="ECO:0000259" key="3">
    <source>
        <dbReference type="PROSITE" id="PS50894"/>
    </source>
</evidence>
<organism evidence="5 6">
    <name type="scientific">Chitinimonas taiwanensis DSM 18899</name>
    <dbReference type="NCBI Taxonomy" id="1121279"/>
    <lineage>
        <taxon>Bacteria</taxon>
        <taxon>Pseudomonadati</taxon>
        <taxon>Pseudomonadota</taxon>
        <taxon>Betaproteobacteria</taxon>
        <taxon>Neisseriales</taxon>
        <taxon>Chitinibacteraceae</taxon>
        <taxon>Chitinimonas</taxon>
    </lineage>
</organism>
<feature type="domain" description="HD-GYP" evidence="4">
    <location>
        <begin position="145"/>
        <end position="361"/>
    </location>
</feature>
<accession>A0A1K2HCZ9</accession>
<dbReference type="PROSITE" id="PS50894">
    <property type="entry name" value="HPT"/>
    <property type="match status" value="1"/>
</dbReference>
<dbReference type="Gene3D" id="1.20.120.160">
    <property type="entry name" value="HPT domain"/>
    <property type="match status" value="1"/>
</dbReference>
<evidence type="ECO:0000256" key="1">
    <source>
        <dbReference type="ARBA" id="ARBA00023012"/>
    </source>
</evidence>
<dbReference type="InterPro" id="IPR036641">
    <property type="entry name" value="HPT_dom_sf"/>
</dbReference>
<dbReference type="PANTHER" id="PTHR43395">
    <property type="entry name" value="SENSOR HISTIDINE KINASE CHEA"/>
    <property type="match status" value="1"/>
</dbReference>
<dbReference type="STRING" id="1121279.SAMN02745887_01286"/>
<dbReference type="PROSITE" id="PS51832">
    <property type="entry name" value="HD_GYP"/>
    <property type="match status" value="1"/>
</dbReference>
<keyword evidence="1" id="KW-0902">Two-component regulatory system</keyword>
<evidence type="ECO:0000259" key="4">
    <source>
        <dbReference type="PROSITE" id="PS51832"/>
    </source>
</evidence>
<protein>
    <submittedName>
        <fullName evidence="5">HD domain-containing protein</fullName>
    </submittedName>
</protein>
<evidence type="ECO:0000313" key="5">
    <source>
        <dbReference type="EMBL" id="SFZ74525.1"/>
    </source>
</evidence>
<dbReference type="Proteomes" id="UP000186513">
    <property type="component" value="Unassembled WGS sequence"/>
</dbReference>
<dbReference type="AlphaFoldDB" id="A0A1K2HCZ9"/>
<name>A0A1K2HCZ9_9NEIS</name>
<dbReference type="InterPro" id="IPR051315">
    <property type="entry name" value="Bact_Chemotaxis_CheA"/>
</dbReference>
<dbReference type="SUPFAM" id="SSF109604">
    <property type="entry name" value="HD-domain/PDEase-like"/>
    <property type="match status" value="1"/>
</dbReference>
<gene>
    <name evidence="5" type="ORF">SAMN02745887_01286</name>
</gene>
<dbReference type="RefSeq" id="WP_072427814.1">
    <property type="nucleotide sequence ID" value="NZ_FPKR01000004.1"/>
</dbReference>
<dbReference type="GO" id="GO:0000160">
    <property type="term" value="P:phosphorelay signal transduction system"/>
    <property type="evidence" value="ECO:0007669"/>
    <property type="project" value="UniProtKB-KW"/>
</dbReference>
<feature type="modified residue" description="Phosphohistidine" evidence="2">
    <location>
        <position position="50"/>
    </location>
</feature>
<feature type="domain" description="HPt" evidence="3">
    <location>
        <begin position="7"/>
        <end position="111"/>
    </location>
</feature>
<dbReference type="Pfam" id="PF13487">
    <property type="entry name" value="HD_5"/>
    <property type="match status" value="1"/>
</dbReference>
<evidence type="ECO:0000256" key="2">
    <source>
        <dbReference type="PROSITE-ProRule" id="PRU00110"/>
    </source>
</evidence>
<evidence type="ECO:0000313" key="6">
    <source>
        <dbReference type="Proteomes" id="UP000186513"/>
    </source>
</evidence>
<dbReference type="Gene3D" id="1.10.3210.10">
    <property type="entry name" value="Hypothetical protein af1432"/>
    <property type="match status" value="1"/>
</dbReference>
<sequence length="361" mass="40004">MSTADVDFSLLPDVLTEVQEHMPGLEKDLHRLVETPDAPDLLASAFRRVHTIKGDFGYARATPIMDFVHHIEGVLQSLRDGRFLCSPFVAEAILQSMDQVPPMLDHLLRTQQFDPTPRDALIALIERLAGASSQQKADDLARDILLTAHGAWLAEPEHAAPSHPAPASQHQQQAWALGEQLAEALAKRHPLWARRARFQLDCVQALNRRHRRPCNADALQLAVLWHDVGLLAEPDASLHTPPTFKSPDWQRYAEHPERAAQWLLSMAPDCQEAAQIIRQHHLWANGVGIAAPAYPLPPHPGAMMLAVADLLFDRVVGLSGIDYRRAVMRTLFDVNGGLETRFDAPVINAFEAIAADLNLPA</sequence>
<dbReference type="Pfam" id="PF01627">
    <property type="entry name" value="Hpt"/>
    <property type="match status" value="1"/>
</dbReference>
<reference evidence="5 6" key="1">
    <citation type="submission" date="2016-11" db="EMBL/GenBank/DDBJ databases">
        <authorList>
            <person name="Jaros S."/>
            <person name="Januszkiewicz K."/>
            <person name="Wedrychowicz H."/>
        </authorList>
    </citation>
    <scope>NUCLEOTIDE SEQUENCE [LARGE SCALE GENOMIC DNA]</scope>
    <source>
        <strain evidence="5 6">DSM 18899</strain>
    </source>
</reference>
<dbReference type="GO" id="GO:0004672">
    <property type="term" value="F:protein kinase activity"/>
    <property type="evidence" value="ECO:0007669"/>
    <property type="project" value="UniProtKB-ARBA"/>
</dbReference>
<keyword evidence="6" id="KW-1185">Reference proteome</keyword>